<keyword evidence="10" id="KW-1185">Reference proteome</keyword>
<evidence type="ECO:0000313" key="10">
    <source>
        <dbReference type="Proteomes" id="UP001529510"/>
    </source>
</evidence>
<evidence type="ECO:0000256" key="6">
    <source>
        <dbReference type="ARBA" id="ARBA00022918"/>
    </source>
</evidence>
<feature type="non-terminal residue" evidence="9">
    <location>
        <position position="593"/>
    </location>
</feature>
<comment type="caution">
    <text evidence="9">The sequence shown here is derived from an EMBL/GenBank/DDBJ whole genome shotgun (WGS) entry which is preliminary data.</text>
</comment>
<feature type="compositionally biased region" description="Polar residues" evidence="7">
    <location>
        <begin position="251"/>
        <end position="263"/>
    </location>
</feature>
<evidence type="ECO:0000256" key="4">
    <source>
        <dbReference type="ARBA" id="ARBA00022759"/>
    </source>
</evidence>
<dbReference type="CDD" id="cd09275">
    <property type="entry name" value="RNase_HI_RT_DIRS1"/>
    <property type="match status" value="1"/>
</dbReference>
<gene>
    <name evidence="9" type="ORF">M9458_032525</name>
</gene>
<dbReference type="AlphaFoldDB" id="A0ABD0PDQ8"/>
<keyword evidence="3" id="KW-0540">Nuclease</keyword>
<evidence type="ECO:0000259" key="8">
    <source>
        <dbReference type="Pfam" id="PF17917"/>
    </source>
</evidence>
<dbReference type="SUPFAM" id="SSF56672">
    <property type="entry name" value="DNA/RNA polymerases"/>
    <property type="match status" value="1"/>
</dbReference>
<dbReference type="InterPro" id="IPR041373">
    <property type="entry name" value="RT_RNaseH"/>
</dbReference>
<feature type="region of interest" description="Disordered" evidence="7">
    <location>
        <begin position="236"/>
        <end position="288"/>
    </location>
</feature>
<organism evidence="9 10">
    <name type="scientific">Cirrhinus mrigala</name>
    <name type="common">Mrigala</name>
    <dbReference type="NCBI Taxonomy" id="683832"/>
    <lineage>
        <taxon>Eukaryota</taxon>
        <taxon>Metazoa</taxon>
        <taxon>Chordata</taxon>
        <taxon>Craniata</taxon>
        <taxon>Vertebrata</taxon>
        <taxon>Euteleostomi</taxon>
        <taxon>Actinopterygii</taxon>
        <taxon>Neopterygii</taxon>
        <taxon>Teleostei</taxon>
        <taxon>Ostariophysi</taxon>
        <taxon>Cypriniformes</taxon>
        <taxon>Cyprinidae</taxon>
        <taxon>Labeoninae</taxon>
        <taxon>Labeonini</taxon>
        <taxon>Cirrhinus</taxon>
    </lineage>
</organism>
<name>A0ABD0PDQ8_CIRMR</name>
<feature type="region of interest" description="Disordered" evidence="7">
    <location>
        <begin position="327"/>
        <end position="360"/>
    </location>
</feature>
<proteinExistence type="predicted"/>
<keyword evidence="5" id="KW-0378">Hydrolase</keyword>
<evidence type="ECO:0000256" key="7">
    <source>
        <dbReference type="SAM" id="MobiDB-lite"/>
    </source>
</evidence>
<dbReference type="GO" id="GO:0004519">
    <property type="term" value="F:endonuclease activity"/>
    <property type="evidence" value="ECO:0007669"/>
    <property type="project" value="UniProtKB-KW"/>
</dbReference>
<evidence type="ECO:0000256" key="2">
    <source>
        <dbReference type="ARBA" id="ARBA00022695"/>
    </source>
</evidence>
<sequence length="593" mass="64779">MSELTDELGIALGDQSTLSVRKRANVRYQSSLWWLPWMTRCRWEGERMSSGDEDSAALPPLGVAALPESDPEMAAMLSRAAVSVGFEWNPPPCPEPSRLDDWFFGAARAVPFFLEVHEEVTKSWTAPFSARSRPGPSSILTTLDGRAVKGYMELPPVERSVAMQLCPKTANSWRGNLRLPSWVCKLTRLVEKPPPPCMPWPKRSRKCMRVVPTRGLCRNGPRLMGDESHCTLPGVPGTSPMAEPGRYAPASSVTPLKTPPSSFQRHKSRRRRSNISCPDNQLLPPPSRRLQPLLLLVTKGDPRRPPSPLLSLSSSLHLGGRWLVAGEAPSHLPPRPQPNRAAGVGASDPETGDPEMGGSASFREMVSAPLPPPEEGRVENPLFPFVFVPPLVFRSPAVPTFSKKEQFPLSLGHKRARSAVCDVLQTACHSLPPLSLPAGSSVWLEDATEPSHTSSAPPWNQVSVAWHTQTPLQAASVPPGSLCSTSLPHPVYVSGTVGTLLFFFSLDQVSRHAVVFTDASAKGWEATYNGHAVSGLWTGPQLKWHINCLELLAVRLALGRLKRLLHGKHVLVRTDNTATVAYINNQGGLRSHR</sequence>
<feature type="compositionally biased region" description="Basic residues" evidence="7">
    <location>
        <begin position="264"/>
        <end position="273"/>
    </location>
</feature>
<evidence type="ECO:0000256" key="5">
    <source>
        <dbReference type="ARBA" id="ARBA00022801"/>
    </source>
</evidence>
<evidence type="ECO:0000256" key="3">
    <source>
        <dbReference type="ARBA" id="ARBA00022722"/>
    </source>
</evidence>
<keyword evidence="2" id="KW-0548">Nucleotidyltransferase</keyword>
<keyword evidence="4" id="KW-0255">Endonuclease</keyword>
<dbReference type="Proteomes" id="UP001529510">
    <property type="component" value="Unassembled WGS sequence"/>
</dbReference>
<dbReference type="GO" id="GO:0016787">
    <property type="term" value="F:hydrolase activity"/>
    <property type="evidence" value="ECO:0007669"/>
    <property type="project" value="UniProtKB-KW"/>
</dbReference>
<feature type="domain" description="Reverse transcriptase RNase H-like" evidence="8">
    <location>
        <begin position="510"/>
        <end position="582"/>
    </location>
</feature>
<protein>
    <recommendedName>
        <fullName evidence="8">Reverse transcriptase RNase H-like domain-containing protein</fullName>
    </recommendedName>
</protein>
<dbReference type="GO" id="GO:0003964">
    <property type="term" value="F:RNA-directed DNA polymerase activity"/>
    <property type="evidence" value="ECO:0007669"/>
    <property type="project" value="UniProtKB-KW"/>
</dbReference>
<dbReference type="Pfam" id="PF17917">
    <property type="entry name" value="RT_RNaseH"/>
    <property type="match status" value="1"/>
</dbReference>
<reference evidence="9 10" key="1">
    <citation type="submission" date="2024-05" db="EMBL/GenBank/DDBJ databases">
        <title>Genome sequencing and assembly of Indian major carp, Cirrhinus mrigala (Hamilton, 1822).</title>
        <authorList>
            <person name="Mohindra V."/>
            <person name="Chowdhury L.M."/>
            <person name="Lal K."/>
            <person name="Jena J.K."/>
        </authorList>
    </citation>
    <scope>NUCLEOTIDE SEQUENCE [LARGE SCALE GENOMIC DNA]</scope>
    <source>
        <strain evidence="9">CM1030</strain>
        <tissue evidence="9">Blood</tissue>
    </source>
</reference>
<dbReference type="InterPro" id="IPR043502">
    <property type="entry name" value="DNA/RNA_pol_sf"/>
</dbReference>
<evidence type="ECO:0000256" key="1">
    <source>
        <dbReference type="ARBA" id="ARBA00022679"/>
    </source>
</evidence>
<accession>A0ABD0PDQ8</accession>
<dbReference type="EMBL" id="JAMKFB020000016">
    <property type="protein sequence ID" value="KAL0172214.1"/>
    <property type="molecule type" value="Genomic_DNA"/>
</dbReference>
<evidence type="ECO:0000313" key="9">
    <source>
        <dbReference type="EMBL" id="KAL0172214.1"/>
    </source>
</evidence>
<keyword evidence="1" id="KW-0808">Transferase</keyword>
<keyword evidence="6" id="KW-0695">RNA-directed DNA polymerase</keyword>